<dbReference type="Proteomes" id="UP000299102">
    <property type="component" value="Unassembled WGS sequence"/>
</dbReference>
<gene>
    <name evidence="1" type="ORF">EVAR_48486_1</name>
</gene>
<protein>
    <submittedName>
        <fullName evidence="1">Uncharacterized protein</fullName>
    </submittedName>
</protein>
<keyword evidence="2" id="KW-1185">Reference proteome</keyword>
<sequence length="252" mass="27890">MKWKDSRIPLCYREIRSSFSFVCYSLAESTPANFAPDVFCHLADYDDSEIHIEKVRLLATFTRVAVVDGTGGAPRLGSGAVSSSARPPVRRPAFETFHASNFTVKVFDVGADSSFAIYLTFSLPPAQRMSVAAPAEWAARVSSPRLSPTRRPLERSYVLTTASVDNTTKRWEPGSRPMLARGLRPGTAEPSIRLEPEMCEGDRQRVYDRAPRILSKSLPVYRGAGSSRRRPYTGNAASRAVTNREECAQVQI</sequence>
<proteinExistence type="predicted"/>
<evidence type="ECO:0000313" key="2">
    <source>
        <dbReference type="Proteomes" id="UP000299102"/>
    </source>
</evidence>
<evidence type="ECO:0000313" key="1">
    <source>
        <dbReference type="EMBL" id="GBP62313.1"/>
    </source>
</evidence>
<name>A0A4C1XGK3_EUMVA</name>
<reference evidence="1 2" key="1">
    <citation type="journal article" date="2019" name="Commun. Biol.">
        <title>The bagworm genome reveals a unique fibroin gene that provides high tensile strength.</title>
        <authorList>
            <person name="Kono N."/>
            <person name="Nakamura H."/>
            <person name="Ohtoshi R."/>
            <person name="Tomita M."/>
            <person name="Numata K."/>
            <person name="Arakawa K."/>
        </authorList>
    </citation>
    <scope>NUCLEOTIDE SEQUENCE [LARGE SCALE GENOMIC DNA]</scope>
</reference>
<dbReference type="EMBL" id="BGZK01000838">
    <property type="protein sequence ID" value="GBP62313.1"/>
    <property type="molecule type" value="Genomic_DNA"/>
</dbReference>
<comment type="caution">
    <text evidence="1">The sequence shown here is derived from an EMBL/GenBank/DDBJ whole genome shotgun (WGS) entry which is preliminary data.</text>
</comment>
<accession>A0A4C1XGK3</accession>
<dbReference type="AlphaFoldDB" id="A0A4C1XGK3"/>
<organism evidence="1 2">
    <name type="scientific">Eumeta variegata</name>
    <name type="common">Bagworm moth</name>
    <name type="synonym">Eumeta japonica</name>
    <dbReference type="NCBI Taxonomy" id="151549"/>
    <lineage>
        <taxon>Eukaryota</taxon>
        <taxon>Metazoa</taxon>
        <taxon>Ecdysozoa</taxon>
        <taxon>Arthropoda</taxon>
        <taxon>Hexapoda</taxon>
        <taxon>Insecta</taxon>
        <taxon>Pterygota</taxon>
        <taxon>Neoptera</taxon>
        <taxon>Endopterygota</taxon>
        <taxon>Lepidoptera</taxon>
        <taxon>Glossata</taxon>
        <taxon>Ditrysia</taxon>
        <taxon>Tineoidea</taxon>
        <taxon>Psychidae</taxon>
        <taxon>Oiketicinae</taxon>
        <taxon>Eumeta</taxon>
    </lineage>
</organism>